<evidence type="ECO:0000259" key="9">
    <source>
        <dbReference type="PROSITE" id="PS51918"/>
    </source>
</evidence>
<evidence type="ECO:0000256" key="7">
    <source>
        <dbReference type="ARBA" id="ARBA00023118"/>
    </source>
</evidence>
<dbReference type="NCBIfam" id="NF038283">
    <property type="entry name" value="viperin_w_prok"/>
    <property type="match status" value="1"/>
</dbReference>
<keyword evidence="2" id="KW-0004">4Fe-4S</keyword>
<dbReference type="RefSeq" id="WP_344614395.1">
    <property type="nucleotide sequence ID" value="NZ_BAAARV010000033.1"/>
</dbReference>
<evidence type="ECO:0000256" key="1">
    <source>
        <dbReference type="ARBA" id="ARBA00001966"/>
    </source>
</evidence>
<keyword evidence="6" id="KW-0411">Iron-sulfur</keyword>
<evidence type="ECO:0000256" key="5">
    <source>
        <dbReference type="ARBA" id="ARBA00023004"/>
    </source>
</evidence>
<comment type="caution">
    <text evidence="10">The sequence shown here is derived from an EMBL/GenBank/DDBJ whole genome shotgun (WGS) entry which is preliminary data.</text>
</comment>
<dbReference type="SFLD" id="SFLDS00029">
    <property type="entry name" value="Radical_SAM"/>
    <property type="match status" value="1"/>
</dbReference>
<dbReference type="PANTHER" id="PTHR21339">
    <property type="entry name" value="RADICAL S-ADENOSYL METHIONINE DOMAIN-CONTAINING PROTEIN 2"/>
    <property type="match status" value="1"/>
</dbReference>
<keyword evidence="5" id="KW-0408">Iron</keyword>
<proteinExistence type="predicted"/>
<dbReference type="CDD" id="cd01335">
    <property type="entry name" value="Radical_SAM"/>
    <property type="match status" value="1"/>
</dbReference>
<evidence type="ECO:0000256" key="2">
    <source>
        <dbReference type="ARBA" id="ARBA00022485"/>
    </source>
</evidence>
<reference evidence="10 11" key="1">
    <citation type="journal article" date="2019" name="Int. J. Syst. Evol. Microbiol.">
        <title>The Global Catalogue of Microorganisms (GCM) 10K type strain sequencing project: providing services to taxonomists for standard genome sequencing and annotation.</title>
        <authorList>
            <consortium name="The Broad Institute Genomics Platform"/>
            <consortium name="The Broad Institute Genome Sequencing Center for Infectious Disease"/>
            <person name="Wu L."/>
            <person name="Ma J."/>
        </authorList>
    </citation>
    <scope>NUCLEOTIDE SEQUENCE [LARGE SCALE GENOMIC DNA]</scope>
    <source>
        <strain evidence="10 11">JCM 3272</strain>
    </source>
</reference>
<dbReference type="InterPro" id="IPR007197">
    <property type="entry name" value="rSAM"/>
</dbReference>
<keyword evidence="7" id="KW-0051">Antiviral defense</keyword>
<organism evidence="10 11">
    <name type="scientific">Dactylosporangium salmoneum</name>
    <dbReference type="NCBI Taxonomy" id="53361"/>
    <lineage>
        <taxon>Bacteria</taxon>
        <taxon>Bacillati</taxon>
        <taxon>Actinomycetota</taxon>
        <taxon>Actinomycetes</taxon>
        <taxon>Micromonosporales</taxon>
        <taxon>Micromonosporaceae</taxon>
        <taxon>Dactylosporangium</taxon>
    </lineage>
</organism>
<dbReference type="Gene3D" id="3.20.20.70">
    <property type="entry name" value="Aldolase class I"/>
    <property type="match status" value="1"/>
</dbReference>
<comment type="cofactor">
    <cofactor evidence="1">
        <name>[4Fe-4S] cluster</name>
        <dbReference type="ChEBI" id="CHEBI:49883"/>
    </cofactor>
</comment>
<evidence type="ECO:0000313" key="11">
    <source>
        <dbReference type="Proteomes" id="UP001501444"/>
    </source>
</evidence>
<sequence length="280" mass="30612">MSELVVNLHVTERCNYSCTFCFGKWDGAASDAEVFRTQGRAVIQAVFDAVSGQFPGVRFTFAGGEPGLLPSLPDLMTFCRSLGARVSFVSNGLVLRRLGVAWVRANVDMVGISVDSALTDTNRRIGRATRDGSVLDLAFLADSFRKLAGGPTLKVNTVVSADNWQEDLSPTITALAPHVWKIFQTLPVYGEQGTITPEQFHAFLARHAALAGLMVPEDNEEMTGSYLMVDPLGRFFWRDPSAATGYRYSAPILQAGAAAAFAEAVVSWPKYDRRYAHRPR</sequence>
<dbReference type="SUPFAM" id="SSF102114">
    <property type="entry name" value="Radical SAM enzymes"/>
    <property type="match status" value="1"/>
</dbReference>
<protein>
    <recommendedName>
        <fullName evidence="8">S-adenosylmethionine-dependent nucleotide dehydratase</fullName>
    </recommendedName>
</protein>
<gene>
    <name evidence="10" type="ORF">GCM10010170_044680</name>
</gene>
<keyword evidence="3" id="KW-0949">S-adenosyl-L-methionine</keyword>
<dbReference type="PANTHER" id="PTHR21339:SF0">
    <property type="entry name" value="S-ADENOSYLMETHIONINE-DEPENDENT NUCLEOTIDE DEHYDRATASE RSAD2"/>
    <property type="match status" value="1"/>
</dbReference>
<dbReference type="InterPro" id="IPR013785">
    <property type="entry name" value="Aldolase_TIM"/>
</dbReference>
<dbReference type="EMBL" id="BAAARV010000033">
    <property type="protein sequence ID" value="GAA2353387.1"/>
    <property type="molecule type" value="Genomic_DNA"/>
</dbReference>
<evidence type="ECO:0000256" key="8">
    <source>
        <dbReference type="ARBA" id="ARBA00039667"/>
    </source>
</evidence>
<evidence type="ECO:0000256" key="3">
    <source>
        <dbReference type="ARBA" id="ARBA00022691"/>
    </source>
</evidence>
<name>A0ABN3GJI4_9ACTN</name>
<keyword evidence="11" id="KW-1185">Reference proteome</keyword>
<evidence type="ECO:0000256" key="6">
    <source>
        <dbReference type="ARBA" id="ARBA00023014"/>
    </source>
</evidence>
<keyword evidence="4" id="KW-0479">Metal-binding</keyword>
<accession>A0ABN3GJI4</accession>
<evidence type="ECO:0000256" key="4">
    <source>
        <dbReference type="ARBA" id="ARBA00022723"/>
    </source>
</evidence>
<dbReference type="SFLD" id="SFLDG01067">
    <property type="entry name" value="SPASM/twitch_domain_containing"/>
    <property type="match status" value="1"/>
</dbReference>
<dbReference type="InterPro" id="IPR051196">
    <property type="entry name" value="RSAD2/Viperin_antiviral"/>
</dbReference>
<feature type="domain" description="Radical SAM core" evidence="9">
    <location>
        <begin position="1"/>
        <end position="213"/>
    </location>
</feature>
<evidence type="ECO:0000313" key="10">
    <source>
        <dbReference type="EMBL" id="GAA2353387.1"/>
    </source>
</evidence>
<dbReference type="PROSITE" id="PS51918">
    <property type="entry name" value="RADICAL_SAM"/>
    <property type="match status" value="1"/>
</dbReference>
<dbReference type="Proteomes" id="UP001501444">
    <property type="component" value="Unassembled WGS sequence"/>
</dbReference>
<dbReference type="InterPro" id="IPR058240">
    <property type="entry name" value="rSAM_sf"/>
</dbReference>
<dbReference type="Pfam" id="PF04055">
    <property type="entry name" value="Radical_SAM"/>
    <property type="match status" value="1"/>
</dbReference>